<evidence type="ECO:0000256" key="1">
    <source>
        <dbReference type="SAM" id="MobiDB-lite"/>
    </source>
</evidence>
<protein>
    <submittedName>
        <fullName evidence="2">Uncharacterized protein</fullName>
    </submittedName>
</protein>
<reference evidence="2 3" key="1">
    <citation type="submission" date="2023-01" db="EMBL/GenBank/DDBJ databases">
        <authorList>
            <person name="Whitehead M."/>
        </authorList>
    </citation>
    <scope>NUCLEOTIDE SEQUENCE [LARGE SCALE GENOMIC DNA]</scope>
</reference>
<gene>
    <name evidence="2" type="ORF">MEUPH1_LOCUS8786</name>
</gene>
<evidence type="ECO:0000313" key="2">
    <source>
        <dbReference type="EMBL" id="CAI6352562.1"/>
    </source>
</evidence>
<comment type="caution">
    <text evidence="2">The sequence shown here is derived from an EMBL/GenBank/DDBJ whole genome shotgun (WGS) entry which is preliminary data.</text>
</comment>
<dbReference type="AlphaFoldDB" id="A0AAV0W9W8"/>
<dbReference type="Proteomes" id="UP001160148">
    <property type="component" value="Unassembled WGS sequence"/>
</dbReference>
<feature type="compositionally biased region" description="Polar residues" evidence="1">
    <location>
        <begin position="30"/>
        <end position="42"/>
    </location>
</feature>
<evidence type="ECO:0000313" key="3">
    <source>
        <dbReference type="Proteomes" id="UP001160148"/>
    </source>
</evidence>
<feature type="compositionally biased region" description="Acidic residues" evidence="1">
    <location>
        <begin position="54"/>
        <end position="63"/>
    </location>
</feature>
<dbReference type="EMBL" id="CARXXK010000002">
    <property type="protein sequence ID" value="CAI6352562.1"/>
    <property type="molecule type" value="Genomic_DNA"/>
</dbReference>
<proteinExistence type="predicted"/>
<accession>A0AAV0W9W8</accession>
<keyword evidence="3" id="KW-1185">Reference proteome</keyword>
<name>A0AAV0W9W8_9HEMI</name>
<organism evidence="2 3">
    <name type="scientific">Macrosiphum euphorbiae</name>
    <name type="common">potato aphid</name>
    <dbReference type="NCBI Taxonomy" id="13131"/>
    <lineage>
        <taxon>Eukaryota</taxon>
        <taxon>Metazoa</taxon>
        <taxon>Ecdysozoa</taxon>
        <taxon>Arthropoda</taxon>
        <taxon>Hexapoda</taxon>
        <taxon>Insecta</taxon>
        <taxon>Pterygota</taxon>
        <taxon>Neoptera</taxon>
        <taxon>Paraneoptera</taxon>
        <taxon>Hemiptera</taxon>
        <taxon>Sternorrhyncha</taxon>
        <taxon>Aphidomorpha</taxon>
        <taxon>Aphidoidea</taxon>
        <taxon>Aphididae</taxon>
        <taxon>Macrosiphini</taxon>
        <taxon>Macrosiphum</taxon>
    </lineage>
</organism>
<sequence length="163" mass="18850">MCSNSDHFRITRKEFKPIKRSGYKNGDPYKSTSRNGRNNVRTIISYDNSSSSSDSEDDYNVSDDDKEESYEYISLFQVWMNFLFPRAFRTQPVDRWIKSAQSVSNSNERSTGKILSPVGECTLFPKGVFVQSTTENEVTEIYFYGAREKFKASSSKRSHKQIK</sequence>
<feature type="region of interest" description="Disordered" evidence="1">
    <location>
        <begin position="16"/>
        <end position="63"/>
    </location>
</feature>